<evidence type="ECO:0000256" key="3">
    <source>
        <dbReference type="ARBA" id="ARBA00022574"/>
    </source>
</evidence>
<dbReference type="EMBL" id="JARQZJ010000039">
    <property type="protein sequence ID" value="KAK9877035.1"/>
    <property type="molecule type" value="Genomic_DNA"/>
</dbReference>
<evidence type="ECO:0000256" key="11">
    <source>
        <dbReference type="ARBA" id="ARBA00041557"/>
    </source>
</evidence>
<evidence type="ECO:0000256" key="9">
    <source>
        <dbReference type="ARBA" id="ARBA00024190"/>
    </source>
</evidence>
<keyword evidence="2" id="KW-0963">Cytoplasm</keyword>
<evidence type="ECO:0000256" key="10">
    <source>
        <dbReference type="ARBA" id="ARBA00040002"/>
    </source>
</evidence>
<keyword evidence="7" id="KW-0206">Cytoskeleton</keyword>
<name>A0AAW1U7V3_9CUCU</name>
<dbReference type="GO" id="GO:0003341">
    <property type="term" value="P:cilium movement"/>
    <property type="evidence" value="ECO:0007669"/>
    <property type="project" value="TreeGrafter"/>
</dbReference>
<evidence type="ECO:0000256" key="6">
    <source>
        <dbReference type="ARBA" id="ARBA00023069"/>
    </source>
</evidence>
<feature type="compositionally biased region" description="Polar residues" evidence="12">
    <location>
        <begin position="1"/>
        <end position="20"/>
    </location>
</feature>
<dbReference type="InterPro" id="IPR015943">
    <property type="entry name" value="WD40/YVTN_repeat-like_dom_sf"/>
</dbReference>
<dbReference type="Proteomes" id="UP001431783">
    <property type="component" value="Unassembled WGS sequence"/>
</dbReference>
<dbReference type="SUPFAM" id="SSF50978">
    <property type="entry name" value="WD40 repeat-like"/>
    <property type="match status" value="1"/>
</dbReference>
<evidence type="ECO:0000256" key="4">
    <source>
        <dbReference type="ARBA" id="ARBA00022737"/>
    </source>
</evidence>
<dbReference type="GO" id="GO:0045503">
    <property type="term" value="F:dynein light chain binding"/>
    <property type="evidence" value="ECO:0007669"/>
    <property type="project" value="TreeGrafter"/>
</dbReference>
<keyword evidence="5" id="KW-0282">Flagellum</keyword>
<evidence type="ECO:0000256" key="7">
    <source>
        <dbReference type="ARBA" id="ARBA00023212"/>
    </source>
</evidence>
<feature type="region of interest" description="Disordered" evidence="12">
    <location>
        <begin position="130"/>
        <end position="152"/>
    </location>
</feature>
<proteinExistence type="predicted"/>
<dbReference type="InterPro" id="IPR001680">
    <property type="entry name" value="WD40_rpt"/>
</dbReference>
<dbReference type="AlphaFoldDB" id="A0AAW1U7V3"/>
<sequence>MANTKNVAKRVSSNPVQTGMNVKPKTGILHKTKAIDYNVYYNGQDVTPKPLNQQVFKAGRERQLNVVNMSGIETSTTKLDFASQLQLQRSTSAGRFKTEIQAAEFNKSFIGTTIDDTFFLQSILTDTNTDSEKYEEAEVKSSTEEKPPEPQPIPETFSLILNETETFFILDIPSSSQIKGSLEGDAVEKTNEEYEYLTVGKGKNRKMLEAMVQTRATLRKTRETEAVRVKTASHSTFASNWEMHDTFLEGTSQTKVTEEEGPSSKELLHGLNETLSIDSFRQSVEEKQLTNLMSNENFLQATTVIERLLANNTYNTQQKRFKGLYVADVFRENIEYKYELDLLWTFANDRTKGKSVTAIHWNPSNEDIVVVAYGKFHFTDRTNGMVMVWNIKNPVQPERFYSFRESVSAVAFSNSQPHLIAVGFNNGMINVLDIRERQLTIMHQSGRDSSASFETVNYLTFYSGDEHYNYEEQILACFNDGRICKYRFNLMKVMPCLQIMRAPEADGKIKGIPKMTVCGIPAIPLTKYTGALVITFHPVDPNIYYLCTNTGVIHKCSTNYFNQHLDLLLAHDGPIYQMQFSTFCNKLYVTCGGDWYIRIWAEGIHEPLLELVTTMYPMQYVLWSPTHSTILVAIQNNQIQIWDLHRKVHHPQNTIPSPNGSRNSIIKFTENGRCLTVCDVTGNSHIFSLENMPIPPFFQDHLLYSAIKRNLITKPVLLKKFMSLKTMNFEKPLK</sequence>
<dbReference type="SMART" id="SM00320">
    <property type="entry name" value="WD40"/>
    <property type="match status" value="4"/>
</dbReference>
<protein>
    <recommendedName>
        <fullName evidence="10">Dynein axonemal intermediate chain 4</fullName>
    </recommendedName>
    <alternativeName>
        <fullName evidence="11">WD repeat-containing protein 78</fullName>
    </alternativeName>
</protein>
<comment type="subcellular location">
    <subcellularLocation>
        <location evidence="1">Cytoplasm</location>
        <location evidence="1">Cytoskeleton</location>
        <location evidence="1">Flagellum axoneme</location>
    </subcellularLocation>
    <subcellularLocation>
        <location evidence="9">Dynein axonemal particle</location>
    </subcellularLocation>
</comment>
<dbReference type="InterPro" id="IPR036322">
    <property type="entry name" value="WD40_repeat_dom_sf"/>
</dbReference>
<feature type="compositionally biased region" description="Basic and acidic residues" evidence="12">
    <location>
        <begin position="130"/>
        <end position="148"/>
    </location>
</feature>
<dbReference type="GO" id="GO:0045504">
    <property type="term" value="F:dynein heavy chain binding"/>
    <property type="evidence" value="ECO:0007669"/>
    <property type="project" value="TreeGrafter"/>
</dbReference>
<keyword evidence="6" id="KW-0969">Cilium</keyword>
<dbReference type="Gene3D" id="2.130.10.10">
    <property type="entry name" value="YVTN repeat-like/Quinoprotein amine dehydrogenase"/>
    <property type="match status" value="2"/>
</dbReference>
<feature type="region of interest" description="Disordered" evidence="12">
    <location>
        <begin position="1"/>
        <end position="23"/>
    </location>
</feature>
<keyword evidence="14" id="KW-1185">Reference proteome</keyword>
<evidence type="ECO:0000256" key="2">
    <source>
        <dbReference type="ARBA" id="ARBA00022490"/>
    </source>
</evidence>
<comment type="caution">
    <text evidence="13">The sequence shown here is derived from an EMBL/GenBank/DDBJ whole genome shotgun (WGS) entry which is preliminary data.</text>
</comment>
<accession>A0AAW1U7V3</accession>
<evidence type="ECO:0000256" key="5">
    <source>
        <dbReference type="ARBA" id="ARBA00022846"/>
    </source>
</evidence>
<keyword evidence="3" id="KW-0853">WD repeat</keyword>
<evidence type="ECO:0000313" key="14">
    <source>
        <dbReference type="Proteomes" id="UP001431783"/>
    </source>
</evidence>
<keyword evidence="8" id="KW-0966">Cell projection</keyword>
<evidence type="ECO:0000256" key="12">
    <source>
        <dbReference type="SAM" id="MobiDB-lite"/>
    </source>
</evidence>
<dbReference type="PANTHER" id="PTHR12442">
    <property type="entry name" value="DYNEIN INTERMEDIATE CHAIN"/>
    <property type="match status" value="1"/>
</dbReference>
<dbReference type="GO" id="GO:0120293">
    <property type="term" value="C:dynein axonemal particle"/>
    <property type="evidence" value="ECO:0007669"/>
    <property type="project" value="UniProtKB-SubCell"/>
</dbReference>
<evidence type="ECO:0000256" key="1">
    <source>
        <dbReference type="ARBA" id="ARBA00004611"/>
    </source>
</evidence>
<gene>
    <name evidence="13" type="ORF">WA026_016062</name>
</gene>
<dbReference type="InterPro" id="IPR050687">
    <property type="entry name" value="Dynein_IC"/>
</dbReference>
<evidence type="ECO:0000313" key="13">
    <source>
        <dbReference type="EMBL" id="KAK9877035.1"/>
    </source>
</evidence>
<dbReference type="GO" id="GO:0005858">
    <property type="term" value="C:axonemal dynein complex"/>
    <property type="evidence" value="ECO:0007669"/>
    <property type="project" value="TreeGrafter"/>
</dbReference>
<dbReference type="Pfam" id="PF00400">
    <property type="entry name" value="WD40"/>
    <property type="match status" value="1"/>
</dbReference>
<keyword evidence="4" id="KW-0677">Repeat</keyword>
<organism evidence="13 14">
    <name type="scientific">Henosepilachna vigintioctopunctata</name>
    <dbReference type="NCBI Taxonomy" id="420089"/>
    <lineage>
        <taxon>Eukaryota</taxon>
        <taxon>Metazoa</taxon>
        <taxon>Ecdysozoa</taxon>
        <taxon>Arthropoda</taxon>
        <taxon>Hexapoda</taxon>
        <taxon>Insecta</taxon>
        <taxon>Pterygota</taxon>
        <taxon>Neoptera</taxon>
        <taxon>Endopterygota</taxon>
        <taxon>Coleoptera</taxon>
        <taxon>Polyphaga</taxon>
        <taxon>Cucujiformia</taxon>
        <taxon>Coccinelloidea</taxon>
        <taxon>Coccinellidae</taxon>
        <taxon>Epilachninae</taxon>
        <taxon>Epilachnini</taxon>
        <taxon>Henosepilachna</taxon>
    </lineage>
</organism>
<dbReference type="PANTHER" id="PTHR12442:SF12">
    <property type="entry name" value="DYNEIN AXONEMAL INTERMEDIATE CHAIN 4"/>
    <property type="match status" value="1"/>
</dbReference>
<reference evidence="13 14" key="1">
    <citation type="submission" date="2023-03" db="EMBL/GenBank/DDBJ databases">
        <title>Genome insight into feeding habits of ladybird beetles.</title>
        <authorList>
            <person name="Li H.-S."/>
            <person name="Huang Y.-H."/>
            <person name="Pang H."/>
        </authorList>
    </citation>
    <scope>NUCLEOTIDE SEQUENCE [LARGE SCALE GENOMIC DNA]</scope>
    <source>
        <strain evidence="13">SYSU_2023b</strain>
        <tissue evidence="13">Whole body</tissue>
    </source>
</reference>
<evidence type="ECO:0000256" key="8">
    <source>
        <dbReference type="ARBA" id="ARBA00023273"/>
    </source>
</evidence>